<dbReference type="InterPro" id="IPR019775">
    <property type="entry name" value="WD40_repeat_CS"/>
</dbReference>
<dbReference type="PROSITE" id="PS50082">
    <property type="entry name" value="WD_REPEATS_2"/>
    <property type="match status" value="1"/>
</dbReference>
<feature type="repeat" description="WD" evidence="5">
    <location>
        <begin position="149"/>
        <end position="190"/>
    </location>
</feature>
<dbReference type="SUPFAM" id="SSF50978">
    <property type="entry name" value="WD40 repeat-like"/>
    <property type="match status" value="1"/>
</dbReference>
<evidence type="ECO:0000256" key="3">
    <source>
        <dbReference type="ARBA" id="ARBA00022737"/>
    </source>
</evidence>
<keyword evidence="4" id="KW-0539">Nucleus</keyword>
<dbReference type="InterPro" id="IPR001680">
    <property type="entry name" value="WD40_rpt"/>
</dbReference>
<dbReference type="InterPro" id="IPR036322">
    <property type="entry name" value="WD40_repeat_dom_sf"/>
</dbReference>
<comment type="caution">
    <text evidence="6">The sequence shown here is derived from an EMBL/GenBank/DDBJ whole genome shotgun (WGS) entry which is preliminary data.</text>
</comment>
<dbReference type="SMART" id="SM00320">
    <property type="entry name" value="WD40"/>
    <property type="match status" value="2"/>
</dbReference>
<protein>
    <submittedName>
        <fullName evidence="6">Uncharacterized protein</fullName>
    </submittedName>
</protein>
<dbReference type="Proteomes" id="UP001208570">
    <property type="component" value="Unassembled WGS sequence"/>
</dbReference>
<evidence type="ECO:0000256" key="4">
    <source>
        <dbReference type="ARBA" id="ARBA00023242"/>
    </source>
</evidence>
<accession>A0AAD9N0P9</accession>
<dbReference type="EMBL" id="JAODUP010000316">
    <property type="protein sequence ID" value="KAK2152842.1"/>
    <property type="molecule type" value="Genomic_DNA"/>
</dbReference>
<keyword evidence="7" id="KW-1185">Reference proteome</keyword>
<dbReference type="AlphaFoldDB" id="A0AAD9N0P9"/>
<evidence type="ECO:0000256" key="2">
    <source>
        <dbReference type="ARBA" id="ARBA00022574"/>
    </source>
</evidence>
<organism evidence="6 7">
    <name type="scientific">Paralvinella palmiformis</name>
    <dbReference type="NCBI Taxonomy" id="53620"/>
    <lineage>
        <taxon>Eukaryota</taxon>
        <taxon>Metazoa</taxon>
        <taxon>Spiralia</taxon>
        <taxon>Lophotrochozoa</taxon>
        <taxon>Annelida</taxon>
        <taxon>Polychaeta</taxon>
        <taxon>Sedentaria</taxon>
        <taxon>Canalipalpata</taxon>
        <taxon>Terebellida</taxon>
        <taxon>Terebelliformia</taxon>
        <taxon>Alvinellidae</taxon>
        <taxon>Paralvinella</taxon>
    </lineage>
</organism>
<evidence type="ECO:0000256" key="5">
    <source>
        <dbReference type="PROSITE-ProRule" id="PRU00221"/>
    </source>
</evidence>
<evidence type="ECO:0000313" key="7">
    <source>
        <dbReference type="Proteomes" id="UP001208570"/>
    </source>
</evidence>
<evidence type="ECO:0000256" key="1">
    <source>
        <dbReference type="ARBA" id="ARBA00004604"/>
    </source>
</evidence>
<reference evidence="6" key="1">
    <citation type="journal article" date="2023" name="Mol. Biol. Evol.">
        <title>Third-Generation Sequencing Reveals the Adaptive Role of the Epigenome in Three Deep-Sea Polychaetes.</title>
        <authorList>
            <person name="Perez M."/>
            <person name="Aroh O."/>
            <person name="Sun Y."/>
            <person name="Lan Y."/>
            <person name="Juniper S.K."/>
            <person name="Young C.R."/>
            <person name="Angers B."/>
            <person name="Qian P.Y."/>
        </authorList>
    </citation>
    <scope>NUCLEOTIDE SEQUENCE</scope>
    <source>
        <strain evidence="6">P08H-3</strain>
    </source>
</reference>
<dbReference type="PANTHER" id="PTHR19924:SF26">
    <property type="entry name" value="U3 SMALL NUCLEOLAR RNA-ASSOCIATED PROTEIN 15 HOMOLOG"/>
    <property type="match status" value="1"/>
</dbReference>
<gene>
    <name evidence="6" type="ORF">LSH36_316g03012</name>
</gene>
<dbReference type="PROSITE" id="PS50294">
    <property type="entry name" value="WD_REPEATS_REGION"/>
    <property type="match status" value="1"/>
</dbReference>
<dbReference type="InterPro" id="IPR015943">
    <property type="entry name" value="WD40/YVTN_repeat-like_dom_sf"/>
</dbReference>
<keyword evidence="2 5" id="KW-0853">WD repeat</keyword>
<dbReference type="GO" id="GO:0006364">
    <property type="term" value="P:rRNA processing"/>
    <property type="evidence" value="ECO:0007669"/>
    <property type="project" value="TreeGrafter"/>
</dbReference>
<dbReference type="Pfam" id="PF00400">
    <property type="entry name" value="WD40"/>
    <property type="match status" value="1"/>
</dbReference>
<dbReference type="GO" id="GO:0005730">
    <property type="term" value="C:nucleolus"/>
    <property type="evidence" value="ECO:0007669"/>
    <property type="project" value="UniProtKB-SubCell"/>
</dbReference>
<comment type="subcellular location">
    <subcellularLocation>
        <location evidence="1">Nucleus</location>
        <location evidence="1">Nucleolus</location>
    </subcellularLocation>
</comment>
<proteinExistence type="predicted"/>
<sequence length="283" mass="32374">MLHFFCFRVSLINDRFPVPLGKRSAVGGWRRHRRLVSSSWQSTIHSLRNFPPFGRRIFVHLFLVTKKEHGAVTHVEFSPVEPYNYAVTSSVRVQVHSNHDEEIIKTFSCFREVAYCGSYRNDGRLLVAGDDEGLVRLFDVARKTLLRTFRGHEGSTHVSHFLSDNVRVLSASDDKTVRIWDMASQSELVQFSDSTDYVRCGVTSKASKDIIVTVNKLIQCAVEIGKWLTRDQDWFYPSRRKKVPVVEVWVGVCVEVLRGSVIESDVVPLFIQLAPHAIDDERP</sequence>
<dbReference type="GO" id="GO:0045943">
    <property type="term" value="P:positive regulation of transcription by RNA polymerase I"/>
    <property type="evidence" value="ECO:0007669"/>
    <property type="project" value="TreeGrafter"/>
</dbReference>
<dbReference type="Gene3D" id="2.130.10.10">
    <property type="entry name" value="YVTN repeat-like/Quinoprotein amine dehydrogenase"/>
    <property type="match status" value="1"/>
</dbReference>
<name>A0AAD9N0P9_9ANNE</name>
<evidence type="ECO:0000313" key="6">
    <source>
        <dbReference type="EMBL" id="KAK2152842.1"/>
    </source>
</evidence>
<dbReference type="PANTHER" id="PTHR19924">
    <property type="entry name" value="UTP15 U3 SMALL NUCLEOLAR RNA-ASSOCIATED PROTEIN 15 FAMILY MEMBER"/>
    <property type="match status" value="1"/>
</dbReference>
<keyword evidence="3" id="KW-0677">Repeat</keyword>
<dbReference type="PROSITE" id="PS00678">
    <property type="entry name" value="WD_REPEATS_1"/>
    <property type="match status" value="1"/>
</dbReference>